<dbReference type="Pfam" id="PF01381">
    <property type="entry name" value="HTH_3"/>
    <property type="match status" value="1"/>
</dbReference>
<dbReference type="EMBL" id="JBHUOV010000011">
    <property type="protein sequence ID" value="MFD2824496.1"/>
    <property type="molecule type" value="Genomic_DNA"/>
</dbReference>
<comment type="caution">
    <text evidence="2">The sequence shown here is derived from an EMBL/GenBank/DDBJ whole genome shotgun (WGS) entry which is preliminary data.</text>
</comment>
<dbReference type="SMART" id="SM00530">
    <property type="entry name" value="HTH_XRE"/>
    <property type="match status" value="1"/>
</dbReference>
<accession>A0ABW5WST6</accession>
<evidence type="ECO:0000313" key="2">
    <source>
        <dbReference type="EMBL" id="MFD2824496.1"/>
    </source>
</evidence>
<evidence type="ECO:0000259" key="1">
    <source>
        <dbReference type="PROSITE" id="PS50943"/>
    </source>
</evidence>
<dbReference type="CDD" id="cd00093">
    <property type="entry name" value="HTH_XRE"/>
    <property type="match status" value="1"/>
</dbReference>
<name>A0ABW5WST6_9FLAO</name>
<dbReference type="InterPro" id="IPR001387">
    <property type="entry name" value="Cro/C1-type_HTH"/>
</dbReference>
<dbReference type="InterPro" id="IPR010982">
    <property type="entry name" value="Lambda_DNA-bd_dom_sf"/>
</dbReference>
<dbReference type="Gene3D" id="1.10.260.40">
    <property type="entry name" value="lambda repressor-like DNA-binding domains"/>
    <property type="match status" value="1"/>
</dbReference>
<feature type="domain" description="HTH cro/C1-type" evidence="1">
    <location>
        <begin position="7"/>
        <end position="59"/>
    </location>
</feature>
<protein>
    <submittedName>
        <fullName evidence="2">Helix-turn-helix domain-containing protein</fullName>
    </submittedName>
</protein>
<sequence>MEFGEKFKLILKEKKVTQSKFAEDTNLHKGYVSRILNGESPSADFIMKAVGYFPDTDLYQLFFDRPSKNIVNEELSTYKLDSDPLIIINDIEDKLRSLKKIMTQKRHN</sequence>
<evidence type="ECO:0000313" key="3">
    <source>
        <dbReference type="Proteomes" id="UP001597533"/>
    </source>
</evidence>
<dbReference type="PROSITE" id="PS50943">
    <property type="entry name" value="HTH_CROC1"/>
    <property type="match status" value="1"/>
</dbReference>
<reference evidence="3" key="1">
    <citation type="journal article" date="2019" name="Int. J. Syst. Evol. Microbiol.">
        <title>The Global Catalogue of Microorganisms (GCM) 10K type strain sequencing project: providing services to taxonomists for standard genome sequencing and annotation.</title>
        <authorList>
            <consortium name="The Broad Institute Genomics Platform"/>
            <consortium name="The Broad Institute Genome Sequencing Center for Infectious Disease"/>
            <person name="Wu L."/>
            <person name="Ma J."/>
        </authorList>
    </citation>
    <scope>NUCLEOTIDE SEQUENCE [LARGE SCALE GENOMIC DNA]</scope>
    <source>
        <strain evidence="3">KCTC 32141</strain>
    </source>
</reference>
<dbReference type="Proteomes" id="UP001597533">
    <property type="component" value="Unassembled WGS sequence"/>
</dbReference>
<organism evidence="2 3">
    <name type="scientific">Lacinutrix iliipiscaria</name>
    <dbReference type="NCBI Taxonomy" id="1230532"/>
    <lineage>
        <taxon>Bacteria</taxon>
        <taxon>Pseudomonadati</taxon>
        <taxon>Bacteroidota</taxon>
        <taxon>Flavobacteriia</taxon>
        <taxon>Flavobacteriales</taxon>
        <taxon>Flavobacteriaceae</taxon>
        <taxon>Lacinutrix</taxon>
    </lineage>
</organism>
<proteinExistence type="predicted"/>
<gene>
    <name evidence="2" type="ORF">ACFS5M_12510</name>
</gene>
<keyword evidence="3" id="KW-1185">Reference proteome</keyword>
<dbReference type="RefSeq" id="WP_183490044.1">
    <property type="nucleotide sequence ID" value="NZ_JBHUOV010000011.1"/>
</dbReference>
<dbReference type="SUPFAM" id="SSF47413">
    <property type="entry name" value="lambda repressor-like DNA-binding domains"/>
    <property type="match status" value="1"/>
</dbReference>